<protein>
    <submittedName>
        <fullName evidence="4">PH domain-containing protein</fullName>
    </submittedName>
</protein>
<reference evidence="4 5" key="1">
    <citation type="submission" date="2019-11" db="EMBL/GenBank/DDBJ databases">
        <authorList>
            <person name="Jiang L.-Q."/>
        </authorList>
    </citation>
    <scope>NUCLEOTIDE SEQUENCE [LARGE SCALE GENOMIC DNA]</scope>
    <source>
        <strain evidence="4 5">YIM 132087</strain>
    </source>
</reference>
<keyword evidence="2" id="KW-1133">Transmembrane helix</keyword>
<gene>
    <name evidence="4" type="ORF">GIS00_03880</name>
</gene>
<dbReference type="PANTHER" id="PTHR34473">
    <property type="entry name" value="UPF0699 TRANSMEMBRANE PROTEIN YDBS"/>
    <property type="match status" value="1"/>
</dbReference>
<sequence length="555" mass="59409">MPRRPRRSAPGWPCSPDWPVPVTTSDPPPLATDPPGRPGEIAERRLHPAYLLISAGQTVRSAIPVAAALAFSPIRWWALGIGGVLVVLGAVTGWWFRRYSVSGQVLRIRSGLLARKEQTVPVHRITALDAHRGLVQRLFGVWGLRVQTPGDGERATVRLACLSGRALDELRAALADPGAGPGRSSPGAAGVPGARPPGEVIARLRTGRLLIAAVTGTSVPLLLAGAAGVWNRLQEILPGSVHRWLRQEILRDLTWLLALALLLLALLGAVLITSLRLARFTLVRDGDRLRISRGLLAQRSGTVIVDRIQAVRMVEGLWRRPFGLCALEVEVAGIGKDRDSERTLFPLLRVTEVPDLLARAVPELVAPLTGVQRVPARARRRYPTLPLLTGVVLSALALLLPGRWAVLAVVPVTVAVLVAWGQVRAAGLARTPQTVTLRWHRVLARHTVSARSPRVQLTHVTTTPFQRRADLAGIRLALSSGRGARLRHLDADTGRALQHTVGRRSRALPAAPTCPAGPTDPPGPAGPTEPTEPTGPTGPAVPAVPHIGPTPATYR</sequence>
<proteinExistence type="predicted"/>
<feature type="transmembrane region" description="Helical" evidence="2">
    <location>
        <begin position="253"/>
        <end position="278"/>
    </location>
</feature>
<dbReference type="InterPro" id="IPR005182">
    <property type="entry name" value="YdbS-like_PH"/>
</dbReference>
<feature type="transmembrane region" description="Helical" evidence="2">
    <location>
        <begin position="76"/>
        <end position="96"/>
    </location>
</feature>
<feature type="compositionally biased region" description="Low complexity" evidence="1">
    <location>
        <begin position="528"/>
        <end position="545"/>
    </location>
</feature>
<feature type="compositionally biased region" description="Pro residues" evidence="1">
    <location>
        <begin position="518"/>
        <end position="527"/>
    </location>
</feature>
<keyword evidence="2" id="KW-0472">Membrane</keyword>
<dbReference type="PIRSF" id="PIRSF026631">
    <property type="entry name" value="UCP026631"/>
    <property type="match status" value="1"/>
</dbReference>
<feature type="region of interest" description="Disordered" evidence="1">
    <location>
        <begin position="1"/>
        <end position="39"/>
    </location>
</feature>
<name>A0A7K1FG99_9ACTN</name>
<dbReference type="AlphaFoldDB" id="A0A7K1FG99"/>
<accession>A0A7K1FG99</accession>
<feature type="region of interest" description="Disordered" evidence="1">
    <location>
        <begin position="496"/>
        <end position="555"/>
    </location>
</feature>
<evidence type="ECO:0000256" key="2">
    <source>
        <dbReference type="SAM" id="Phobius"/>
    </source>
</evidence>
<dbReference type="EMBL" id="WLYK01000001">
    <property type="protein sequence ID" value="MTD13086.1"/>
    <property type="molecule type" value="Genomic_DNA"/>
</dbReference>
<feature type="domain" description="YdbS-like PH" evidence="3">
    <location>
        <begin position="279"/>
        <end position="355"/>
    </location>
</feature>
<feature type="transmembrane region" description="Helical" evidence="2">
    <location>
        <begin position="406"/>
        <end position="423"/>
    </location>
</feature>
<evidence type="ECO:0000313" key="4">
    <source>
        <dbReference type="EMBL" id="MTD13086.1"/>
    </source>
</evidence>
<feature type="transmembrane region" description="Helical" evidence="2">
    <location>
        <begin position="209"/>
        <end position="233"/>
    </location>
</feature>
<keyword evidence="2" id="KW-0812">Transmembrane</keyword>
<feature type="transmembrane region" description="Helical" evidence="2">
    <location>
        <begin position="382"/>
        <end position="400"/>
    </location>
</feature>
<dbReference type="PANTHER" id="PTHR34473:SF2">
    <property type="entry name" value="UPF0699 TRANSMEMBRANE PROTEIN YDBT"/>
    <property type="match status" value="1"/>
</dbReference>
<dbReference type="Proteomes" id="UP000460221">
    <property type="component" value="Unassembled WGS sequence"/>
</dbReference>
<keyword evidence="5" id="KW-1185">Reference proteome</keyword>
<evidence type="ECO:0000313" key="5">
    <source>
        <dbReference type="Proteomes" id="UP000460221"/>
    </source>
</evidence>
<feature type="compositionally biased region" description="Pro residues" evidence="1">
    <location>
        <begin position="26"/>
        <end position="37"/>
    </location>
</feature>
<evidence type="ECO:0000259" key="3">
    <source>
        <dbReference type="Pfam" id="PF03703"/>
    </source>
</evidence>
<dbReference type="Pfam" id="PF03703">
    <property type="entry name" value="bPH_2"/>
    <property type="match status" value="3"/>
</dbReference>
<evidence type="ECO:0000256" key="1">
    <source>
        <dbReference type="SAM" id="MobiDB-lite"/>
    </source>
</evidence>
<dbReference type="InterPro" id="IPR014529">
    <property type="entry name" value="UCP026631"/>
</dbReference>
<comment type="caution">
    <text evidence="4">The sequence shown here is derived from an EMBL/GenBank/DDBJ whole genome shotgun (WGS) entry which is preliminary data.</text>
</comment>
<organism evidence="4 5">
    <name type="scientific">Nakamurella alba</name>
    <dbReference type="NCBI Taxonomy" id="2665158"/>
    <lineage>
        <taxon>Bacteria</taxon>
        <taxon>Bacillati</taxon>
        <taxon>Actinomycetota</taxon>
        <taxon>Actinomycetes</taxon>
        <taxon>Nakamurellales</taxon>
        <taxon>Nakamurellaceae</taxon>
        <taxon>Nakamurella</taxon>
    </lineage>
</organism>
<feature type="domain" description="YdbS-like PH" evidence="3">
    <location>
        <begin position="424"/>
        <end position="499"/>
    </location>
</feature>
<feature type="domain" description="YdbS-like PH" evidence="3">
    <location>
        <begin position="94"/>
        <end position="161"/>
    </location>
</feature>